<dbReference type="GO" id="GO:0004077">
    <property type="term" value="F:biotin--[biotin carboxyl-carrier protein] ligase activity"/>
    <property type="evidence" value="ECO:0007669"/>
    <property type="project" value="UniProtKB-EC"/>
</dbReference>
<proteinExistence type="predicted"/>
<dbReference type="EC" id="6.3.4.15" evidence="3"/>
<dbReference type="InterPro" id="IPR045864">
    <property type="entry name" value="aa-tRNA-synth_II/BPL/LPL"/>
</dbReference>
<dbReference type="Proteomes" id="UP000593719">
    <property type="component" value="Chromosome"/>
</dbReference>
<keyword evidence="1 3" id="KW-0436">Ligase</keyword>
<sequence>MLSLILTGKDSDLKIHYYNTLPSTQLFLKEELKNKKLTAPVAVVADIQTKGIGSRNNEWSSQKGNLFLSFALNTEQLPHDLKLESVSLYFSYLLKETLSEFGSKVFLKWPNDFYIGTKKTGGMITNRVDDTLICGVGINLVTAPQGFVSLDIMLNRKTLITAYLKKVEKKVLWKQVFSKYKLEFENNKEFFTHSDGKKISLESCVLESDGSLNINGERIYSRR</sequence>
<dbReference type="PANTHER" id="PTHR12835">
    <property type="entry name" value="BIOTIN PROTEIN LIGASE"/>
    <property type="match status" value="1"/>
</dbReference>
<name>A0A7M1B2P0_9BACT</name>
<accession>A0A7M1B2P0</accession>
<dbReference type="KEGG" id="ssei:FJR45_08700"/>
<organism evidence="3 4">
    <name type="scientific">Sulfurimonas sediminis</name>
    <dbReference type="NCBI Taxonomy" id="2590020"/>
    <lineage>
        <taxon>Bacteria</taxon>
        <taxon>Pseudomonadati</taxon>
        <taxon>Campylobacterota</taxon>
        <taxon>Epsilonproteobacteria</taxon>
        <taxon>Campylobacterales</taxon>
        <taxon>Sulfurimonadaceae</taxon>
        <taxon>Sulfurimonas</taxon>
    </lineage>
</organism>
<evidence type="ECO:0000313" key="4">
    <source>
        <dbReference type="Proteomes" id="UP000593719"/>
    </source>
</evidence>
<evidence type="ECO:0000256" key="1">
    <source>
        <dbReference type="ARBA" id="ARBA00022598"/>
    </source>
</evidence>
<feature type="domain" description="BPL/LPL catalytic" evidence="2">
    <location>
        <begin position="1"/>
        <end position="192"/>
    </location>
</feature>
<dbReference type="AlphaFoldDB" id="A0A7M1B2P0"/>
<dbReference type="InterPro" id="IPR004143">
    <property type="entry name" value="BPL_LPL_catalytic"/>
</dbReference>
<reference evidence="3 4" key="1">
    <citation type="submission" date="2019-06" db="EMBL/GenBank/DDBJ databases">
        <title>Sulfurimonas gotlandica sp. nov., a chemoautotrophic and psychrotolerant epsilonproteobacterium isolated from a pelagic redoxcline, and an emended description of the genus Sulfurimonas.</title>
        <authorList>
            <person name="Wang S."/>
            <person name="Jiang L."/>
            <person name="Shao Z."/>
        </authorList>
    </citation>
    <scope>NUCLEOTIDE SEQUENCE [LARGE SCALE GENOMIC DNA]</scope>
    <source>
        <strain evidence="3 4">S2-6</strain>
    </source>
</reference>
<gene>
    <name evidence="3" type="ORF">FJR45_08700</name>
</gene>
<dbReference type="NCBIfam" id="NF006294">
    <property type="entry name" value="PRK08477.1"/>
    <property type="match status" value="1"/>
</dbReference>
<dbReference type="SUPFAM" id="SSF55681">
    <property type="entry name" value="Class II aaRS and biotin synthetases"/>
    <property type="match status" value="1"/>
</dbReference>
<protein>
    <submittedName>
        <fullName evidence="3">Biotin--[acetyl-CoA-carboxylase] ligase</fullName>
        <ecNumber evidence="3">6.3.4.15</ecNumber>
    </submittedName>
</protein>
<dbReference type="InterPro" id="IPR004408">
    <property type="entry name" value="Biotin_CoA_COase_ligase"/>
</dbReference>
<evidence type="ECO:0000259" key="2">
    <source>
        <dbReference type="PROSITE" id="PS51733"/>
    </source>
</evidence>
<dbReference type="Gene3D" id="3.30.930.10">
    <property type="entry name" value="Bira Bifunctional Protein, Domain 2"/>
    <property type="match status" value="1"/>
</dbReference>
<dbReference type="NCBIfam" id="TIGR00121">
    <property type="entry name" value="birA_ligase"/>
    <property type="match status" value="1"/>
</dbReference>
<dbReference type="PROSITE" id="PS51733">
    <property type="entry name" value="BPL_LPL_CATALYTIC"/>
    <property type="match status" value="1"/>
</dbReference>
<dbReference type="EMBL" id="CP041235">
    <property type="protein sequence ID" value="QOP44017.1"/>
    <property type="molecule type" value="Genomic_DNA"/>
</dbReference>
<dbReference type="PANTHER" id="PTHR12835:SF5">
    <property type="entry name" value="BIOTIN--PROTEIN LIGASE"/>
    <property type="match status" value="1"/>
</dbReference>
<evidence type="ECO:0000313" key="3">
    <source>
        <dbReference type="EMBL" id="QOP44017.1"/>
    </source>
</evidence>
<dbReference type="Pfam" id="PF03099">
    <property type="entry name" value="BPL_LplA_LipB"/>
    <property type="match status" value="1"/>
</dbReference>
<keyword evidence="4" id="KW-1185">Reference proteome</keyword>
<dbReference type="GO" id="GO:0005737">
    <property type="term" value="C:cytoplasm"/>
    <property type="evidence" value="ECO:0007669"/>
    <property type="project" value="TreeGrafter"/>
</dbReference>